<dbReference type="AlphaFoldDB" id="A0A841JBS4"/>
<reference evidence="1 2" key="1">
    <citation type="submission" date="2020-08" db="EMBL/GenBank/DDBJ databases">
        <title>Genomic Encyclopedia of Type Strains, Phase IV (KMG-V): Genome sequencing to study the core and pangenomes of soil and plant-associated prokaryotes.</title>
        <authorList>
            <person name="Whitman W."/>
        </authorList>
    </citation>
    <scope>NUCLEOTIDE SEQUENCE [LARGE SCALE GENOMIC DNA]</scope>
    <source>
        <strain evidence="1 2">MP601</strain>
    </source>
</reference>
<dbReference type="EMBL" id="JACHCA010000006">
    <property type="protein sequence ID" value="MBB6128573.1"/>
    <property type="molecule type" value="Genomic_DNA"/>
</dbReference>
<name>A0A841JBS4_9SPHI</name>
<dbReference type="Proteomes" id="UP000548326">
    <property type="component" value="Unassembled WGS sequence"/>
</dbReference>
<evidence type="ECO:0000313" key="2">
    <source>
        <dbReference type="Proteomes" id="UP000548326"/>
    </source>
</evidence>
<protein>
    <submittedName>
        <fullName evidence="1">Uncharacterized protein</fullName>
    </submittedName>
</protein>
<organism evidence="1 2">
    <name type="scientific">Mucilaginibacter lappiensis</name>
    <dbReference type="NCBI Taxonomy" id="354630"/>
    <lineage>
        <taxon>Bacteria</taxon>
        <taxon>Pseudomonadati</taxon>
        <taxon>Bacteroidota</taxon>
        <taxon>Sphingobacteriia</taxon>
        <taxon>Sphingobacteriales</taxon>
        <taxon>Sphingobacteriaceae</taxon>
        <taxon>Mucilaginibacter</taxon>
    </lineage>
</organism>
<comment type="caution">
    <text evidence="1">The sequence shown here is derived from an EMBL/GenBank/DDBJ whole genome shotgun (WGS) entry which is preliminary data.</text>
</comment>
<dbReference type="RefSeq" id="WP_183587974.1">
    <property type="nucleotide sequence ID" value="NZ_JACHCA010000006.1"/>
</dbReference>
<accession>A0A841JBS4</accession>
<proteinExistence type="predicted"/>
<sequence length="86" mass="9892">MKYLLFFTICLWIEAGFAQSKLPVIKATSKGVSINDGGYLDKKFMDTFAKDQTGCFYRRKIQKSQVGDLLYRYRLHQGKSKTGNQV</sequence>
<evidence type="ECO:0000313" key="1">
    <source>
        <dbReference type="EMBL" id="MBB6128573.1"/>
    </source>
</evidence>
<gene>
    <name evidence="1" type="ORF">HDF22_002694</name>
</gene>